<evidence type="ECO:0000313" key="3">
    <source>
        <dbReference type="Proteomes" id="UP000001798"/>
    </source>
</evidence>
<reference evidence="2 3" key="3">
    <citation type="journal article" date="2017" name="Mol. Plant Pathol.">
        <title>A gapless genome sequence of the fungus Botrytis cinerea.</title>
        <authorList>
            <person name="Van Kan J.A."/>
            <person name="Stassen J.H."/>
            <person name="Mosbach A."/>
            <person name="Van Der Lee T.A."/>
            <person name="Faino L."/>
            <person name="Farmer A.D."/>
            <person name="Papasotiriou D.G."/>
            <person name="Zhou S."/>
            <person name="Seidl M.F."/>
            <person name="Cottam E."/>
            <person name="Edel D."/>
            <person name="Hahn M."/>
            <person name="Schwartz D.C."/>
            <person name="Dietrich R.A."/>
            <person name="Widdison S."/>
            <person name="Scalliet G."/>
        </authorList>
    </citation>
    <scope>NUCLEOTIDE SEQUENCE [LARGE SCALE GENOMIC DNA]</scope>
    <source>
        <strain evidence="2 3">B05.10</strain>
    </source>
</reference>
<dbReference type="GeneID" id="5427487"/>
<reference evidence="2 3" key="1">
    <citation type="journal article" date="2011" name="PLoS Genet.">
        <title>Genomic analysis of the necrotrophic fungal pathogens Sclerotinia sclerotiorum and Botrytis cinerea.</title>
        <authorList>
            <person name="Amselem J."/>
            <person name="Cuomo C.A."/>
            <person name="van Kan J.A."/>
            <person name="Viaud M."/>
            <person name="Benito E.P."/>
            <person name="Couloux A."/>
            <person name="Coutinho P.M."/>
            <person name="de Vries R.P."/>
            <person name="Dyer P.S."/>
            <person name="Fillinger S."/>
            <person name="Fournier E."/>
            <person name="Gout L."/>
            <person name="Hahn M."/>
            <person name="Kohn L."/>
            <person name="Lapalu N."/>
            <person name="Plummer K.M."/>
            <person name="Pradier J.M."/>
            <person name="Quevillon E."/>
            <person name="Sharon A."/>
            <person name="Simon A."/>
            <person name="ten Have A."/>
            <person name="Tudzynski B."/>
            <person name="Tudzynski P."/>
            <person name="Wincker P."/>
            <person name="Andrew M."/>
            <person name="Anthouard V."/>
            <person name="Beever R.E."/>
            <person name="Beffa R."/>
            <person name="Benoit I."/>
            <person name="Bouzid O."/>
            <person name="Brault B."/>
            <person name="Chen Z."/>
            <person name="Choquer M."/>
            <person name="Collemare J."/>
            <person name="Cotton P."/>
            <person name="Danchin E.G."/>
            <person name="Da Silva C."/>
            <person name="Gautier A."/>
            <person name="Giraud C."/>
            <person name="Giraud T."/>
            <person name="Gonzalez C."/>
            <person name="Grossetete S."/>
            <person name="Guldener U."/>
            <person name="Henrissat B."/>
            <person name="Howlett B.J."/>
            <person name="Kodira C."/>
            <person name="Kretschmer M."/>
            <person name="Lappartient A."/>
            <person name="Leroch M."/>
            <person name="Levis C."/>
            <person name="Mauceli E."/>
            <person name="Neuveglise C."/>
            <person name="Oeser B."/>
            <person name="Pearson M."/>
            <person name="Poulain J."/>
            <person name="Poussereau N."/>
            <person name="Quesneville H."/>
            <person name="Rascle C."/>
            <person name="Schumacher J."/>
            <person name="Segurens B."/>
            <person name="Sexton A."/>
            <person name="Silva E."/>
            <person name="Sirven C."/>
            <person name="Soanes D.M."/>
            <person name="Talbot N.J."/>
            <person name="Templeton M."/>
            <person name="Yandava C."/>
            <person name="Yarden O."/>
            <person name="Zeng Q."/>
            <person name="Rollins J.A."/>
            <person name="Lebrun M.H."/>
            <person name="Dickman M."/>
        </authorList>
    </citation>
    <scope>NUCLEOTIDE SEQUENCE [LARGE SCALE GENOMIC DNA]</scope>
    <source>
        <strain evidence="2 3">B05.10</strain>
    </source>
</reference>
<dbReference type="Proteomes" id="UP000001798">
    <property type="component" value="Chromosome 7"/>
</dbReference>
<evidence type="ECO:0000256" key="1">
    <source>
        <dbReference type="SAM" id="MobiDB-lite"/>
    </source>
</evidence>
<organism evidence="2 3">
    <name type="scientific">Botryotinia fuckeliana (strain B05.10)</name>
    <name type="common">Noble rot fungus</name>
    <name type="synonym">Botrytis cinerea</name>
    <dbReference type="NCBI Taxonomy" id="332648"/>
    <lineage>
        <taxon>Eukaryota</taxon>
        <taxon>Fungi</taxon>
        <taxon>Dikarya</taxon>
        <taxon>Ascomycota</taxon>
        <taxon>Pezizomycotina</taxon>
        <taxon>Leotiomycetes</taxon>
        <taxon>Helotiales</taxon>
        <taxon>Sclerotiniaceae</taxon>
        <taxon>Botrytis</taxon>
    </lineage>
</organism>
<dbReference type="RefSeq" id="XP_001547000.2">
    <property type="nucleotide sequence ID" value="XM_001546950.2"/>
</dbReference>
<dbReference type="KEGG" id="bfu:BCIN_07g03960"/>
<name>A0A384JMX7_BOTFB</name>
<feature type="compositionally biased region" description="Polar residues" evidence="1">
    <location>
        <begin position="1"/>
        <end position="10"/>
    </location>
</feature>
<dbReference type="VEuPathDB" id="FungiDB:Bcin07g03960"/>
<evidence type="ECO:0000313" key="2">
    <source>
        <dbReference type="EMBL" id="ATZ51831.1"/>
    </source>
</evidence>
<dbReference type="EMBL" id="CP009811">
    <property type="protein sequence ID" value="ATZ51831.1"/>
    <property type="molecule type" value="Genomic_DNA"/>
</dbReference>
<dbReference type="OrthoDB" id="3542981at2759"/>
<reference evidence="2 3" key="2">
    <citation type="journal article" date="2012" name="Eukaryot. Cell">
        <title>Genome update of Botrytis cinerea strains B05.10 and T4.</title>
        <authorList>
            <person name="Staats M."/>
            <person name="van Kan J.A."/>
        </authorList>
    </citation>
    <scope>NUCLEOTIDE SEQUENCE [LARGE SCALE GENOMIC DNA]</scope>
    <source>
        <strain evidence="2 3">B05.10</strain>
    </source>
</reference>
<proteinExistence type="predicted"/>
<protein>
    <submittedName>
        <fullName evidence="2">Uncharacterized protein</fullName>
    </submittedName>
</protein>
<keyword evidence="3" id="KW-1185">Reference proteome</keyword>
<feature type="region of interest" description="Disordered" evidence="1">
    <location>
        <begin position="1"/>
        <end position="20"/>
    </location>
</feature>
<dbReference type="AlphaFoldDB" id="A0A384JMX7"/>
<gene>
    <name evidence="2" type="ORF">BCIN_07g03960</name>
</gene>
<accession>A0A384JMX7</accession>
<sequence length="175" mass="19548">MSSTAPQPTKTGLGDLNIPSSVESTSSPYQLYYIRFYSPTKNSRSPSSYALGYRPRWGSGPMDASTTIYIGCAPGTTGRLEGKPYRKTNIAAEKRAKQVERADVHWLGKVNDLDRVVEIMGKVCWNNGTNIGQAQKRWCQRVAMRIDWGRTWVVAGWVTLPEDEKMAGRVWTLAS</sequence>